<reference evidence="1" key="1">
    <citation type="submission" date="2023-07" db="EMBL/GenBank/DDBJ databases">
        <title>draft genome sequence of fig (Ficus carica).</title>
        <authorList>
            <person name="Takahashi T."/>
            <person name="Nishimura K."/>
        </authorList>
    </citation>
    <scope>NUCLEOTIDE SEQUENCE</scope>
</reference>
<dbReference type="EMBL" id="BTGU01000275">
    <property type="protein sequence ID" value="GMN65957.1"/>
    <property type="molecule type" value="Genomic_DNA"/>
</dbReference>
<gene>
    <name evidence="1" type="ORF">TIFTF001_035025</name>
</gene>
<name>A0AA88E0Z0_FICCA</name>
<sequence length="102" mass="11367">MIALPCSLFLFPGTFFLVLSSTFCFLARRCSGKFEGSGDDSMRERGGGLEFEQPQLPSLLLLPWQPLSPLTSLQEALLGRKNQFSSCRVLIMRSKPLQQKVA</sequence>
<dbReference type="Proteomes" id="UP001187192">
    <property type="component" value="Unassembled WGS sequence"/>
</dbReference>
<proteinExistence type="predicted"/>
<evidence type="ECO:0000313" key="2">
    <source>
        <dbReference type="Proteomes" id="UP001187192"/>
    </source>
</evidence>
<evidence type="ECO:0000313" key="1">
    <source>
        <dbReference type="EMBL" id="GMN65957.1"/>
    </source>
</evidence>
<accession>A0AA88E0Z0</accession>
<protein>
    <submittedName>
        <fullName evidence="1">Uncharacterized protein</fullName>
    </submittedName>
</protein>
<organism evidence="1 2">
    <name type="scientific">Ficus carica</name>
    <name type="common">Common fig</name>
    <dbReference type="NCBI Taxonomy" id="3494"/>
    <lineage>
        <taxon>Eukaryota</taxon>
        <taxon>Viridiplantae</taxon>
        <taxon>Streptophyta</taxon>
        <taxon>Embryophyta</taxon>
        <taxon>Tracheophyta</taxon>
        <taxon>Spermatophyta</taxon>
        <taxon>Magnoliopsida</taxon>
        <taxon>eudicotyledons</taxon>
        <taxon>Gunneridae</taxon>
        <taxon>Pentapetalae</taxon>
        <taxon>rosids</taxon>
        <taxon>fabids</taxon>
        <taxon>Rosales</taxon>
        <taxon>Moraceae</taxon>
        <taxon>Ficeae</taxon>
        <taxon>Ficus</taxon>
    </lineage>
</organism>
<comment type="caution">
    <text evidence="1">The sequence shown here is derived from an EMBL/GenBank/DDBJ whole genome shotgun (WGS) entry which is preliminary data.</text>
</comment>
<keyword evidence="2" id="KW-1185">Reference proteome</keyword>
<dbReference type="AlphaFoldDB" id="A0AA88E0Z0"/>